<dbReference type="InterPro" id="IPR050204">
    <property type="entry name" value="AraC_XylS_family_regulators"/>
</dbReference>
<evidence type="ECO:0000313" key="5">
    <source>
        <dbReference type="EMBL" id="GEB51003.1"/>
    </source>
</evidence>
<name>A0A4Y3R2L1_STRCI</name>
<keyword evidence="2" id="KW-0238">DNA-binding</keyword>
<organism evidence="5 6">
    <name type="scientific">Streptomyces cacaoi</name>
    <dbReference type="NCBI Taxonomy" id="1898"/>
    <lineage>
        <taxon>Bacteria</taxon>
        <taxon>Bacillati</taxon>
        <taxon>Actinomycetota</taxon>
        <taxon>Actinomycetes</taxon>
        <taxon>Kitasatosporales</taxon>
        <taxon>Streptomycetaceae</taxon>
        <taxon>Streptomyces</taxon>
    </lineage>
</organism>
<feature type="domain" description="HTH araC/xylS-type" evidence="4">
    <location>
        <begin position="168"/>
        <end position="266"/>
    </location>
</feature>
<gene>
    <name evidence="5" type="ORF">SCA03_35540</name>
</gene>
<evidence type="ECO:0000259" key="4">
    <source>
        <dbReference type="PROSITE" id="PS01124"/>
    </source>
</evidence>
<proteinExistence type="predicted"/>
<accession>A0A4Y3R2L1</accession>
<dbReference type="Gene3D" id="1.10.10.60">
    <property type="entry name" value="Homeodomain-like"/>
    <property type="match status" value="1"/>
</dbReference>
<dbReference type="Proteomes" id="UP000319210">
    <property type="component" value="Unassembled WGS sequence"/>
</dbReference>
<dbReference type="PROSITE" id="PS01124">
    <property type="entry name" value="HTH_ARAC_FAMILY_2"/>
    <property type="match status" value="1"/>
</dbReference>
<dbReference type="GO" id="GO:0043565">
    <property type="term" value="F:sequence-specific DNA binding"/>
    <property type="evidence" value="ECO:0007669"/>
    <property type="project" value="InterPro"/>
</dbReference>
<keyword evidence="3" id="KW-0804">Transcription</keyword>
<dbReference type="SMART" id="SM00342">
    <property type="entry name" value="HTH_ARAC"/>
    <property type="match status" value="1"/>
</dbReference>
<comment type="caution">
    <text evidence="5">The sequence shown here is derived from an EMBL/GenBank/DDBJ whole genome shotgun (WGS) entry which is preliminary data.</text>
</comment>
<keyword evidence="6" id="KW-1185">Reference proteome</keyword>
<keyword evidence="1" id="KW-0805">Transcription regulation</keyword>
<evidence type="ECO:0000313" key="6">
    <source>
        <dbReference type="Proteomes" id="UP000319210"/>
    </source>
</evidence>
<evidence type="ECO:0000256" key="3">
    <source>
        <dbReference type="ARBA" id="ARBA00023163"/>
    </source>
</evidence>
<dbReference type="EMBL" id="BJMM01000017">
    <property type="protein sequence ID" value="GEB51003.1"/>
    <property type="molecule type" value="Genomic_DNA"/>
</dbReference>
<dbReference type="PANTHER" id="PTHR46796:SF15">
    <property type="entry name" value="BLL1074 PROTEIN"/>
    <property type="match status" value="1"/>
</dbReference>
<dbReference type="OrthoDB" id="2559672at2"/>
<reference evidence="5 6" key="1">
    <citation type="submission" date="2019-06" db="EMBL/GenBank/DDBJ databases">
        <title>Whole genome shotgun sequence of Streptomyces cacaoi subsp. cacaoi NBRC 12748.</title>
        <authorList>
            <person name="Hosoyama A."/>
            <person name="Uohara A."/>
            <person name="Ohji S."/>
            <person name="Ichikawa N."/>
        </authorList>
    </citation>
    <scope>NUCLEOTIDE SEQUENCE [LARGE SCALE GENOMIC DNA]</scope>
    <source>
        <strain evidence="5 6">NBRC 12748</strain>
    </source>
</reference>
<dbReference type="InterPro" id="IPR018060">
    <property type="entry name" value="HTH_AraC"/>
</dbReference>
<dbReference type="Pfam" id="PF12833">
    <property type="entry name" value="HTH_18"/>
    <property type="match status" value="1"/>
</dbReference>
<dbReference type="AlphaFoldDB" id="A0A4Y3R2L1"/>
<dbReference type="RefSeq" id="WP_086814395.1">
    <property type="nucleotide sequence ID" value="NZ_BJMM01000017.1"/>
</dbReference>
<sequence length="284" mass="29711">MRSLAREGGAVARWDVARAARPGRCAGAGLAGFRDLGTGPVAVGLVPRPAVTLVVEFGDGPFSVVDGSGRQHRGSLAAGLVPPGGARLRGEGVTCVEVHLPPPTAFRVLGIRPAELAGGVVPLDALWGRDLARLREQLWAAPSWRERFALTDAVLSDRSGTGPSADPEVARAWHRIVAARGRIRIGELAAEVGWSRGRLWSGFRSQIGLTPKRAAMLVRFRYAAHRLVAGASAAAVAAECGYVDQSPLHHETVAFTGLTPAALAGDPGVTVDDTGWTDPRPGGR</sequence>
<protein>
    <submittedName>
        <fullName evidence="5">AraC family transcriptional regulator</fullName>
    </submittedName>
</protein>
<evidence type="ECO:0000256" key="1">
    <source>
        <dbReference type="ARBA" id="ARBA00023015"/>
    </source>
</evidence>
<dbReference type="PANTHER" id="PTHR46796">
    <property type="entry name" value="HTH-TYPE TRANSCRIPTIONAL ACTIVATOR RHAS-RELATED"/>
    <property type="match status" value="1"/>
</dbReference>
<dbReference type="GO" id="GO:0003700">
    <property type="term" value="F:DNA-binding transcription factor activity"/>
    <property type="evidence" value="ECO:0007669"/>
    <property type="project" value="InterPro"/>
</dbReference>
<evidence type="ECO:0000256" key="2">
    <source>
        <dbReference type="ARBA" id="ARBA00023125"/>
    </source>
</evidence>